<evidence type="ECO:0000256" key="1">
    <source>
        <dbReference type="ARBA" id="ARBA00004613"/>
    </source>
</evidence>
<dbReference type="GeneID" id="56038303"/>
<comment type="subcellular location">
    <subcellularLocation>
        <location evidence="1">Secreted</location>
    </subcellularLocation>
</comment>
<dbReference type="RefSeq" id="WP_179269097.1">
    <property type="nucleotide sequence ID" value="NZ_CP058579.1"/>
</dbReference>
<keyword evidence="7" id="KW-1185">Reference proteome</keyword>
<evidence type="ECO:0000313" key="6">
    <source>
        <dbReference type="EMBL" id="QLG62512.1"/>
    </source>
</evidence>
<dbReference type="OrthoDB" id="291824at2157"/>
<evidence type="ECO:0000256" key="5">
    <source>
        <dbReference type="SAM" id="MobiDB-lite"/>
    </source>
</evidence>
<evidence type="ECO:0000313" key="7">
    <source>
        <dbReference type="Proteomes" id="UP000509626"/>
    </source>
</evidence>
<dbReference type="AlphaFoldDB" id="A0A7D5LB46"/>
<evidence type="ECO:0000256" key="2">
    <source>
        <dbReference type="ARBA" id="ARBA00022525"/>
    </source>
</evidence>
<evidence type="ECO:0000256" key="4">
    <source>
        <dbReference type="ARBA" id="ARBA00022837"/>
    </source>
</evidence>
<accession>A0A7D5LB46</accession>
<evidence type="ECO:0000256" key="3">
    <source>
        <dbReference type="ARBA" id="ARBA00022729"/>
    </source>
</evidence>
<dbReference type="InterPro" id="IPR059100">
    <property type="entry name" value="TSP3_bac"/>
</dbReference>
<dbReference type="EMBL" id="CP058579">
    <property type="protein sequence ID" value="QLG62512.1"/>
    <property type="molecule type" value="Genomic_DNA"/>
</dbReference>
<keyword evidence="4" id="KW-0106">Calcium</keyword>
<sequence>MLPVPAVRALVLALLFGATVGGGAVHAVPDPGAVAAALADPAGDADGDGLSNAAELRRGTDPGNPDTDGDALPDGVEVHATGALPDADPLRTDVYVEVDYRTGCGLPERDAERLRRTFADAPVENPGGDTGVALHLVRDDAVPGTDPIPADLLYRYAHEYRDRGDAGHHYVLLAPARGYNEGHASLVTCGDPAVFVHELGHSLGLREEVAPGIDGREVRFDRYPSAMNYEAPGHHLDYSAGGAGDGDHDDWGRLQRGAETPPVERLCADVGATSAGCGGSAARTAR</sequence>
<gene>
    <name evidence="6" type="ORF">HUG12_12550</name>
</gene>
<proteinExistence type="predicted"/>
<organism evidence="6 7">
    <name type="scientific">Halorarum salinum</name>
    <dbReference type="NCBI Taxonomy" id="2743089"/>
    <lineage>
        <taxon>Archaea</taxon>
        <taxon>Methanobacteriati</taxon>
        <taxon>Methanobacteriota</taxon>
        <taxon>Stenosarchaea group</taxon>
        <taxon>Halobacteria</taxon>
        <taxon>Halobacteriales</taxon>
        <taxon>Haloferacaceae</taxon>
        <taxon>Halorarum</taxon>
    </lineage>
</organism>
<dbReference type="KEGG" id="halu:HUG12_12550"/>
<keyword evidence="2" id="KW-0964">Secreted</keyword>
<reference evidence="6 7" key="1">
    <citation type="submission" date="2020-06" db="EMBL/GenBank/DDBJ databases">
        <title>NJ-3-1, isolated from saline soil.</title>
        <authorList>
            <person name="Cui H.L."/>
            <person name="Shi X."/>
        </authorList>
    </citation>
    <scope>NUCLEOTIDE SEQUENCE [LARGE SCALE GENOMIC DNA]</scope>
    <source>
        <strain evidence="6 7">NJ-3-1</strain>
    </source>
</reference>
<keyword evidence="3" id="KW-0732">Signal</keyword>
<dbReference type="Proteomes" id="UP000509626">
    <property type="component" value="Chromosome"/>
</dbReference>
<feature type="region of interest" description="Disordered" evidence="5">
    <location>
        <begin position="46"/>
        <end position="73"/>
    </location>
</feature>
<dbReference type="Pfam" id="PF18884">
    <property type="entry name" value="TSP3_bac"/>
    <property type="match status" value="1"/>
</dbReference>
<dbReference type="SUPFAM" id="SSF55486">
    <property type="entry name" value="Metalloproteases ('zincins'), catalytic domain"/>
    <property type="match status" value="1"/>
</dbReference>
<name>A0A7D5LB46_9EURY</name>
<protein>
    <submittedName>
        <fullName evidence="6">Uncharacterized protein</fullName>
    </submittedName>
</protein>